<evidence type="ECO:0000313" key="2">
    <source>
        <dbReference type="EMBL" id="KAB1260198.1"/>
    </source>
</evidence>
<keyword evidence="3" id="KW-1185">Reference proteome</keyword>
<feature type="compositionally biased region" description="Acidic residues" evidence="1">
    <location>
        <begin position="71"/>
        <end position="89"/>
    </location>
</feature>
<organism evidence="2 3">
    <name type="scientific">Camelus dromedarius</name>
    <name type="common">Dromedary</name>
    <name type="synonym">Arabian camel</name>
    <dbReference type="NCBI Taxonomy" id="9838"/>
    <lineage>
        <taxon>Eukaryota</taxon>
        <taxon>Metazoa</taxon>
        <taxon>Chordata</taxon>
        <taxon>Craniata</taxon>
        <taxon>Vertebrata</taxon>
        <taxon>Euteleostomi</taxon>
        <taxon>Mammalia</taxon>
        <taxon>Eutheria</taxon>
        <taxon>Laurasiatheria</taxon>
        <taxon>Artiodactyla</taxon>
        <taxon>Tylopoda</taxon>
        <taxon>Camelidae</taxon>
        <taxon>Camelus</taxon>
    </lineage>
</organism>
<sequence length="103" mass="11753">MDVGNSLKKLQRVSEFERSSGILLSTATQCSVPGPGASASLKERKNEKKEEEEEKKEKRKRKKRRKGGGEGGEEEEEEEEVEEEDEDEEICHNCPQFHRLCST</sequence>
<feature type="compositionally biased region" description="Basic residues" evidence="1">
    <location>
        <begin position="57"/>
        <end position="66"/>
    </location>
</feature>
<gene>
    <name evidence="2" type="ORF">Cadr_000024479</name>
</gene>
<proteinExistence type="predicted"/>
<name>A0A5N4CMQ6_CAMDR</name>
<comment type="caution">
    <text evidence="2">The sequence shown here is derived from an EMBL/GenBank/DDBJ whole genome shotgun (WGS) entry which is preliminary data.</text>
</comment>
<dbReference type="EMBL" id="JWIN03000021">
    <property type="protein sequence ID" value="KAB1260198.1"/>
    <property type="molecule type" value="Genomic_DNA"/>
</dbReference>
<dbReference type="AlphaFoldDB" id="A0A5N4CMQ6"/>
<evidence type="ECO:0000256" key="1">
    <source>
        <dbReference type="SAM" id="MobiDB-lite"/>
    </source>
</evidence>
<reference evidence="2 3" key="1">
    <citation type="journal article" date="2019" name="Mol. Ecol. Resour.">
        <title>Improving Illumina assemblies with Hi-C and long reads: an example with the North African dromedary.</title>
        <authorList>
            <person name="Elbers J.P."/>
            <person name="Rogers M.F."/>
            <person name="Perelman P.L."/>
            <person name="Proskuryakova A.A."/>
            <person name="Serdyukova N.A."/>
            <person name="Johnson W.E."/>
            <person name="Horin P."/>
            <person name="Corander J."/>
            <person name="Murphy D."/>
            <person name="Burger P.A."/>
        </authorList>
    </citation>
    <scope>NUCLEOTIDE SEQUENCE [LARGE SCALE GENOMIC DNA]</scope>
    <source>
        <strain evidence="2">Drom800</strain>
        <tissue evidence="2">Blood</tissue>
    </source>
</reference>
<accession>A0A5N4CMQ6</accession>
<feature type="region of interest" description="Disordered" evidence="1">
    <location>
        <begin position="27"/>
        <end position="89"/>
    </location>
</feature>
<evidence type="ECO:0000313" key="3">
    <source>
        <dbReference type="Proteomes" id="UP000299084"/>
    </source>
</evidence>
<dbReference type="Proteomes" id="UP000299084">
    <property type="component" value="Unassembled WGS sequence"/>
</dbReference>
<protein>
    <submittedName>
        <fullName evidence="2">Uncharacterized protein</fullName>
    </submittedName>
</protein>